<dbReference type="EMBL" id="CP038634">
    <property type="protein sequence ID" value="QBY49992.1"/>
    <property type="molecule type" value="Genomic_DNA"/>
</dbReference>
<reference evidence="2 3" key="1">
    <citation type="submission" date="2019-03" db="EMBL/GenBank/DDBJ databases">
        <title>Efficiently degradation of phenoxyalkanoic acid herbicides by Cupriavidus oxalaticus strain X32.</title>
        <authorList>
            <person name="Sheng X."/>
        </authorList>
    </citation>
    <scope>NUCLEOTIDE SEQUENCE [LARGE SCALE GENOMIC DNA]</scope>
    <source>
        <strain evidence="2 3">X32</strain>
    </source>
</reference>
<accession>A0A4V1BXZ0</accession>
<dbReference type="OrthoDB" id="8967180at2"/>
<dbReference type="Proteomes" id="UP000295294">
    <property type="component" value="Chromosome 1"/>
</dbReference>
<dbReference type="RefSeq" id="WP_135702835.1">
    <property type="nucleotide sequence ID" value="NZ_CP038634.1"/>
</dbReference>
<dbReference type="STRING" id="1349762.GCA_001592245_04279"/>
<protein>
    <submittedName>
        <fullName evidence="2">BON domain-containing protein</fullName>
    </submittedName>
</protein>
<dbReference type="Pfam" id="PF04972">
    <property type="entry name" value="BON"/>
    <property type="match status" value="1"/>
</dbReference>
<sequence length="92" mass="9407">MQDPSNTPPANPRGTAVTAADVELQAALCARLWDSGLDVSEIALNVAEGRVTIEGAVGTQADRAAIEASIRESGGVREVVNHVSVAPDRTGG</sequence>
<proteinExistence type="predicted"/>
<organism evidence="2 3">
    <name type="scientific">Cupriavidus oxalaticus</name>
    <dbReference type="NCBI Taxonomy" id="96344"/>
    <lineage>
        <taxon>Bacteria</taxon>
        <taxon>Pseudomonadati</taxon>
        <taxon>Pseudomonadota</taxon>
        <taxon>Betaproteobacteria</taxon>
        <taxon>Burkholderiales</taxon>
        <taxon>Burkholderiaceae</taxon>
        <taxon>Cupriavidus</taxon>
    </lineage>
</organism>
<evidence type="ECO:0000313" key="2">
    <source>
        <dbReference type="EMBL" id="QBY49992.1"/>
    </source>
</evidence>
<dbReference type="AlphaFoldDB" id="A0A4V1BXZ0"/>
<dbReference type="InterPro" id="IPR007055">
    <property type="entry name" value="BON_dom"/>
</dbReference>
<evidence type="ECO:0000259" key="1">
    <source>
        <dbReference type="PROSITE" id="PS50914"/>
    </source>
</evidence>
<dbReference type="PROSITE" id="PS50914">
    <property type="entry name" value="BON"/>
    <property type="match status" value="1"/>
</dbReference>
<dbReference type="KEGG" id="cox:E0W60_01860"/>
<evidence type="ECO:0000313" key="3">
    <source>
        <dbReference type="Proteomes" id="UP000295294"/>
    </source>
</evidence>
<gene>
    <name evidence="2" type="ORF">E0W60_01860</name>
</gene>
<feature type="domain" description="BON" evidence="1">
    <location>
        <begin position="19"/>
        <end position="87"/>
    </location>
</feature>
<name>A0A4V1BXZ0_9BURK</name>
<dbReference type="Gene3D" id="3.30.1340.30">
    <property type="match status" value="1"/>
</dbReference>